<proteinExistence type="predicted"/>
<keyword evidence="1" id="KW-0732">Signal</keyword>
<sequence>MFLIQKLLLKVLLLIISIFTVNGYGGVFAPEFSAIAPLFEGFELSSLFPRTVEEAAEAAEALHGEWYGGDILLPEEFAVIERK</sequence>
<evidence type="ECO:0000313" key="2">
    <source>
        <dbReference type="EMBL" id="KAG8186671.1"/>
    </source>
</evidence>
<keyword evidence="3" id="KW-1185">Reference proteome</keyword>
<dbReference type="AlphaFoldDB" id="A0AAV6USX7"/>
<feature type="signal peptide" evidence="1">
    <location>
        <begin position="1"/>
        <end position="23"/>
    </location>
</feature>
<evidence type="ECO:0000313" key="3">
    <source>
        <dbReference type="Proteomes" id="UP000827092"/>
    </source>
</evidence>
<feature type="chain" id="PRO_5043372461" evidence="1">
    <location>
        <begin position="24"/>
        <end position="83"/>
    </location>
</feature>
<accession>A0AAV6USX7</accession>
<comment type="caution">
    <text evidence="2">The sequence shown here is derived from an EMBL/GenBank/DDBJ whole genome shotgun (WGS) entry which is preliminary data.</text>
</comment>
<organism evidence="2 3">
    <name type="scientific">Oedothorax gibbosus</name>
    <dbReference type="NCBI Taxonomy" id="931172"/>
    <lineage>
        <taxon>Eukaryota</taxon>
        <taxon>Metazoa</taxon>
        <taxon>Ecdysozoa</taxon>
        <taxon>Arthropoda</taxon>
        <taxon>Chelicerata</taxon>
        <taxon>Arachnida</taxon>
        <taxon>Araneae</taxon>
        <taxon>Araneomorphae</taxon>
        <taxon>Entelegynae</taxon>
        <taxon>Araneoidea</taxon>
        <taxon>Linyphiidae</taxon>
        <taxon>Erigoninae</taxon>
        <taxon>Oedothorax</taxon>
    </lineage>
</organism>
<gene>
    <name evidence="2" type="ORF">JTE90_014747</name>
</gene>
<protein>
    <submittedName>
        <fullName evidence="2">Uncharacterized protein</fullName>
    </submittedName>
</protein>
<reference evidence="2 3" key="1">
    <citation type="journal article" date="2022" name="Nat. Ecol. Evol.">
        <title>A masculinizing supergene underlies an exaggerated male reproductive morph in a spider.</title>
        <authorList>
            <person name="Hendrickx F."/>
            <person name="De Corte Z."/>
            <person name="Sonet G."/>
            <person name="Van Belleghem S.M."/>
            <person name="Kostlbacher S."/>
            <person name="Vangestel C."/>
        </authorList>
    </citation>
    <scope>NUCLEOTIDE SEQUENCE [LARGE SCALE GENOMIC DNA]</scope>
    <source>
        <strain evidence="2">W744_W776</strain>
    </source>
</reference>
<dbReference type="EMBL" id="JAFNEN010000294">
    <property type="protein sequence ID" value="KAG8186671.1"/>
    <property type="molecule type" value="Genomic_DNA"/>
</dbReference>
<dbReference type="Proteomes" id="UP000827092">
    <property type="component" value="Unassembled WGS sequence"/>
</dbReference>
<name>A0AAV6USX7_9ARAC</name>
<evidence type="ECO:0000256" key="1">
    <source>
        <dbReference type="SAM" id="SignalP"/>
    </source>
</evidence>